<feature type="non-terminal residue" evidence="1">
    <location>
        <position position="1"/>
    </location>
</feature>
<keyword evidence="2" id="KW-1185">Reference proteome</keyword>
<accession>A0ABN9D7E3</accession>
<proteinExistence type="predicted"/>
<sequence>LTTSCPAHVYKWLTGREQCRSRWPFINVPPLPCLCALPRASDRFTGPLCEVLIIDHMNSSKQDVTSEVIVY</sequence>
<evidence type="ECO:0000313" key="1">
    <source>
        <dbReference type="EMBL" id="CAI9567874.1"/>
    </source>
</evidence>
<dbReference type="Proteomes" id="UP001162483">
    <property type="component" value="Unassembled WGS sequence"/>
</dbReference>
<name>A0ABN9D7E3_9NEOB</name>
<gene>
    <name evidence="1" type="ORF">SPARVUS_LOCUS6611013</name>
</gene>
<comment type="caution">
    <text evidence="1">The sequence shown here is derived from an EMBL/GenBank/DDBJ whole genome shotgun (WGS) entry which is preliminary data.</text>
</comment>
<reference evidence="1" key="1">
    <citation type="submission" date="2023-05" db="EMBL/GenBank/DDBJ databases">
        <authorList>
            <person name="Stuckert A."/>
        </authorList>
    </citation>
    <scope>NUCLEOTIDE SEQUENCE</scope>
</reference>
<evidence type="ECO:0000313" key="2">
    <source>
        <dbReference type="Proteomes" id="UP001162483"/>
    </source>
</evidence>
<protein>
    <submittedName>
        <fullName evidence="1">Uncharacterized protein</fullName>
    </submittedName>
</protein>
<dbReference type="EMBL" id="CATNWA010014131">
    <property type="protein sequence ID" value="CAI9567874.1"/>
    <property type="molecule type" value="Genomic_DNA"/>
</dbReference>
<organism evidence="1 2">
    <name type="scientific">Staurois parvus</name>
    <dbReference type="NCBI Taxonomy" id="386267"/>
    <lineage>
        <taxon>Eukaryota</taxon>
        <taxon>Metazoa</taxon>
        <taxon>Chordata</taxon>
        <taxon>Craniata</taxon>
        <taxon>Vertebrata</taxon>
        <taxon>Euteleostomi</taxon>
        <taxon>Amphibia</taxon>
        <taxon>Batrachia</taxon>
        <taxon>Anura</taxon>
        <taxon>Neobatrachia</taxon>
        <taxon>Ranoidea</taxon>
        <taxon>Ranidae</taxon>
        <taxon>Staurois</taxon>
    </lineage>
</organism>